<comment type="caution">
    <text evidence="2">The sequence shown here is derived from an EMBL/GenBank/DDBJ whole genome shotgun (WGS) entry which is preliminary data.</text>
</comment>
<evidence type="ECO:0000313" key="2">
    <source>
        <dbReference type="EMBL" id="KTB40964.1"/>
    </source>
</evidence>
<accession>A0A0W0FXB6</accession>
<dbReference type="Proteomes" id="UP000054988">
    <property type="component" value="Unassembled WGS sequence"/>
</dbReference>
<evidence type="ECO:0000256" key="1">
    <source>
        <dbReference type="SAM" id="MobiDB-lite"/>
    </source>
</evidence>
<organism evidence="2 3">
    <name type="scientific">Moniliophthora roreri</name>
    <name type="common">Frosty pod rot fungus</name>
    <name type="synonym">Monilia roreri</name>
    <dbReference type="NCBI Taxonomy" id="221103"/>
    <lineage>
        <taxon>Eukaryota</taxon>
        <taxon>Fungi</taxon>
        <taxon>Dikarya</taxon>
        <taxon>Basidiomycota</taxon>
        <taxon>Agaricomycotina</taxon>
        <taxon>Agaricomycetes</taxon>
        <taxon>Agaricomycetidae</taxon>
        <taxon>Agaricales</taxon>
        <taxon>Marasmiineae</taxon>
        <taxon>Marasmiaceae</taxon>
        <taxon>Moniliophthora</taxon>
    </lineage>
</organism>
<proteinExistence type="predicted"/>
<evidence type="ECO:0000313" key="3">
    <source>
        <dbReference type="Proteomes" id="UP000054988"/>
    </source>
</evidence>
<sequence>MSLAMESSEEEFSVTTEEEHRELKFIGMIEWQKGTMTQSFTGTENLRSLEPESRP</sequence>
<gene>
    <name evidence="2" type="ORF">WG66_6456</name>
</gene>
<feature type="compositionally biased region" description="Polar residues" evidence="1">
    <location>
        <begin position="36"/>
        <end position="46"/>
    </location>
</feature>
<reference evidence="2 3" key="1">
    <citation type="submission" date="2015-12" db="EMBL/GenBank/DDBJ databases">
        <title>Draft genome sequence of Moniliophthora roreri, the causal agent of frosty pod rot of cacao.</title>
        <authorList>
            <person name="Aime M.C."/>
            <person name="Diaz-Valderrama J.R."/>
            <person name="Kijpornyongpan T."/>
            <person name="Phillips-Mora W."/>
        </authorList>
    </citation>
    <scope>NUCLEOTIDE SEQUENCE [LARGE SCALE GENOMIC DNA]</scope>
    <source>
        <strain evidence="2 3">MCA 2952</strain>
    </source>
</reference>
<protein>
    <submittedName>
        <fullName evidence="2">Uncharacterized protein</fullName>
    </submittedName>
</protein>
<feature type="region of interest" description="Disordered" evidence="1">
    <location>
        <begin position="36"/>
        <end position="55"/>
    </location>
</feature>
<dbReference type="AlphaFoldDB" id="A0A0W0FXB6"/>
<name>A0A0W0FXB6_MONRR</name>
<dbReference type="EMBL" id="LATX01001531">
    <property type="protein sequence ID" value="KTB40964.1"/>
    <property type="molecule type" value="Genomic_DNA"/>
</dbReference>